<protein>
    <submittedName>
        <fullName evidence="1">Uncharacterized protein</fullName>
    </submittedName>
</protein>
<organism evidence="1 2">
    <name type="scientific">Streptosporangium jomthongense</name>
    <dbReference type="NCBI Taxonomy" id="1193683"/>
    <lineage>
        <taxon>Bacteria</taxon>
        <taxon>Bacillati</taxon>
        <taxon>Actinomycetota</taxon>
        <taxon>Actinomycetes</taxon>
        <taxon>Streptosporangiales</taxon>
        <taxon>Streptosporangiaceae</taxon>
        <taxon>Streptosporangium</taxon>
    </lineage>
</organism>
<evidence type="ECO:0000313" key="1">
    <source>
        <dbReference type="EMBL" id="MFC3983324.1"/>
    </source>
</evidence>
<dbReference type="EMBL" id="JBHSBC010000024">
    <property type="protein sequence ID" value="MFC3983324.1"/>
    <property type="molecule type" value="Genomic_DNA"/>
</dbReference>
<dbReference type="Proteomes" id="UP001595698">
    <property type="component" value="Unassembled WGS sequence"/>
</dbReference>
<reference evidence="2" key="1">
    <citation type="journal article" date="2019" name="Int. J. Syst. Evol. Microbiol.">
        <title>The Global Catalogue of Microorganisms (GCM) 10K type strain sequencing project: providing services to taxonomists for standard genome sequencing and annotation.</title>
        <authorList>
            <consortium name="The Broad Institute Genomics Platform"/>
            <consortium name="The Broad Institute Genome Sequencing Center for Infectious Disease"/>
            <person name="Wu L."/>
            <person name="Ma J."/>
        </authorList>
    </citation>
    <scope>NUCLEOTIDE SEQUENCE [LARGE SCALE GENOMIC DNA]</scope>
    <source>
        <strain evidence="2">TBRC 7912</strain>
    </source>
</reference>
<gene>
    <name evidence="1" type="ORF">ACFOYY_24560</name>
</gene>
<keyword evidence="2" id="KW-1185">Reference proteome</keyword>
<sequence length="69" mass="7543">MTRLLNRVGDTLLSLTAPRAEASADPTYLRCTCKNCELWQQICGPGGCSDWYRIGTCTAGGCDHGPWFC</sequence>
<name>A0ABV8F3S0_9ACTN</name>
<accession>A0ABV8F3S0</accession>
<proteinExistence type="predicted"/>
<comment type="caution">
    <text evidence="1">The sequence shown here is derived from an EMBL/GenBank/DDBJ whole genome shotgun (WGS) entry which is preliminary data.</text>
</comment>
<evidence type="ECO:0000313" key="2">
    <source>
        <dbReference type="Proteomes" id="UP001595698"/>
    </source>
</evidence>
<dbReference type="RefSeq" id="WP_352016326.1">
    <property type="nucleotide sequence ID" value="NZ_JBHSBC010000024.1"/>
</dbReference>